<reference evidence="2 3" key="1">
    <citation type="submission" date="2016-01" db="EMBL/GenBank/DDBJ databases">
        <authorList>
            <person name="Oliw E.H."/>
        </authorList>
    </citation>
    <scope>NUCLEOTIDE SEQUENCE [LARGE SCALE GENOMIC DNA]</scope>
    <source>
        <strain evidence="2 3">CMW7756B</strain>
    </source>
</reference>
<accession>A0A133S2Z3</accession>
<keyword evidence="1" id="KW-0732">Signal</keyword>
<dbReference type="AlphaFoldDB" id="A0A133S2Z3"/>
<feature type="chain" id="PRO_5007459175" evidence="1">
    <location>
        <begin position="24"/>
        <end position="454"/>
    </location>
</feature>
<protein>
    <submittedName>
        <fullName evidence="2">Uncharacterized protein</fullName>
    </submittedName>
</protein>
<name>A0A133S2Z3_9FIRM</name>
<organism evidence="2">
    <name type="scientific">Veillonella atypica</name>
    <dbReference type="NCBI Taxonomy" id="39777"/>
    <lineage>
        <taxon>Bacteria</taxon>
        <taxon>Bacillati</taxon>
        <taxon>Bacillota</taxon>
        <taxon>Negativicutes</taxon>
        <taxon>Veillonellales</taxon>
        <taxon>Veillonellaceae</taxon>
        <taxon>Veillonella</taxon>
    </lineage>
</organism>
<dbReference type="RefSeq" id="WP_060807740.1">
    <property type="nucleotide sequence ID" value="NZ_JAJCNH010000008.1"/>
</dbReference>
<evidence type="ECO:0000256" key="1">
    <source>
        <dbReference type="SAM" id="SignalP"/>
    </source>
</evidence>
<dbReference type="EMBL" id="LRQT01000079">
    <property type="protein sequence ID" value="KXA62820.1"/>
    <property type="molecule type" value="Genomic_DNA"/>
</dbReference>
<evidence type="ECO:0000313" key="3">
    <source>
        <dbReference type="Proteomes" id="UP000070226"/>
    </source>
</evidence>
<comment type="caution">
    <text evidence="2">The sequence shown here is derived from an EMBL/GenBank/DDBJ whole genome shotgun (WGS) entry which is preliminary data.</text>
</comment>
<gene>
    <name evidence="2" type="ORF">HMPREF3233_01383</name>
</gene>
<evidence type="ECO:0000313" key="2">
    <source>
        <dbReference type="EMBL" id="KXA62820.1"/>
    </source>
</evidence>
<feature type="signal peptide" evidence="1">
    <location>
        <begin position="1"/>
        <end position="23"/>
    </location>
</feature>
<dbReference type="STRING" id="39777.B7L28_05710"/>
<sequence>MNWKRVIALGLLGLTFGMGQSYAIDVNIPGADASIPADEYQNYRKNTSQSRQMDQRIVEKVTRDNTSIPNYDMSKTPMDIYHTRELNHGVRYSSTVFILKENGANIKFTIPQPSIVAQAKGGMGKHKELISAGGVMTYNGEWYYELRPQPKGDNWEDTNIPYSKLNSDAMKEVFYKRYNPIAGNKKISEKVLGANTFTYPTVEKATWDSIVYKNDLVEGTINFTMPKQPTVSYHIGYMLPKGVVKKISAKGDDALVKATMNGLANIVLPSVKPASDILEYTSEVHRGPFTFRILKNSKSLGTKVTKNGFQVEYFKSGKIKESISVRPLFKRDDPKKQNMMNHSLIGFVGADQLNEGKPIQFATVWNDALPGAYYEVKGEKTTLFIMTVFDDTHLYTHYMVKPHDVHVSNFKLRDIVQYVDYKHNKEDYGRFKLGLGMPKFLIERNISEQLNKKK</sequence>
<dbReference type="PATRIC" id="fig|39777.7.peg.1348"/>
<dbReference type="Proteomes" id="UP000070226">
    <property type="component" value="Unassembled WGS sequence"/>
</dbReference>
<proteinExistence type="predicted"/>